<dbReference type="RefSeq" id="WP_109691166.1">
    <property type="nucleotide sequence ID" value="NZ_QGGL01000024.1"/>
</dbReference>
<comment type="caution">
    <text evidence="1">The sequence shown here is derived from an EMBL/GenBank/DDBJ whole genome shotgun (WGS) entry which is preliminary data.</text>
</comment>
<protein>
    <submittedName>
        <fullName evidence="1">Uncharacterized protein</fullName>
    </submittedName>
</protein>
<dbReference type="OrthoDB" id="2382068at2"/>
<keyword evidence="2" id="KW-1185">Reference proteome</keyword>
<accession>A0A316D2X2</accession>
<evidence type="ECO:0000313" key="2">
    <source>
        <dbReference type="Proteomes" id="UP000245634"/>
    </source>
</evidence>
<dbReference type="AlphaFoldDB" id="A0A316D2X2"/>
<evidence type="ECO:0000313" key="1">
    <source>
        <dbReference type="EMBL" id="PWK05297.1"/>
    </source>
</evidence>
<dbReference type="Proteomes" id="UP000245634">
    <property type="component" value="Unassembled WGS sequence"/>
</dbReference>
<dbReference type="EMBL" id="QGGL01000024">
    <property type="protein sequence ID" value="PWK05297.1"/>
    <property type="molecule type" value="Genomic_DNA"/>
</dbReference>
<gene>
    <name evidence="1" type="ORF">C7459_12446</name>
</gene>
<reference evidence="1 2" key="1">
    <citation type="submission" date="2018-05" db="EMBL/GenBank/DDBJ databases">
        <title>Genomic Encyclopedia of Type Strains, Phase IV (KMG-IV): sequencing the most valuable type-strain genomes for metagenomic binning, comparative biology and taxonomic classification.</title>
        <authorList>
            <person name="Goeker M."/>
        </authorList>
    </citation>
    <scope>NUCLEOTIDE SEQUENCE [LARGE SCALE GENOMIC DNA]</scope>
    <source>
        <strain evidence="1 2">DSM 18773</strain>
    </source>
</reference>
<proteinExistence type="predicted"/>
<sequence>MINATKWQATMIDNGKLTGGSGDPSDVNVSAVAPDLMKQFTISSSSEPSVALYLMNGQEYWRRGGVAFKPAWPIVASLADGTTLTITRNSDAVGDLFFEQR</sequence>
<organism evidence="1 2">
    <name type="scientific">Tumebacillus permanentifrigoris</name>
    <dbReference type="NCBI Taxonomy" id="378543"/>
    <lineage>
        <taxon>Bacteria</taxon>
        <taxon>Bacillati</taxon>
        <taxon>Bacillota</taxon>
        <taxon>Bacilli</taxon>
        <taxon>Bacillales</taxon>
        <taxon>Alicyclobacillaceae</taxon>
        <taxon>Tumebacillus</taxon>
    </lineage>
</organism>
<name>A0A316D2X2_9BACL</name>